<evidence type="ECO:0000313" key="2">
    <source>
        <dbReference type="EMBL" id="MBW6435906.1"/>
    </source>
</evidence>
<accession>A0ABS7B5G0</accession>
<dbReference type="Proteomes" id="UP001519863">
    <property type="component" value="Unassembled WGS sequence"/>
</dbReference>
<evidence type="ECO:0008006" key="4">
    <source>
        <dbReference type="Google" id="ProtNLM"/>
    </source>
</evidence>
<keyword evidence="1" id="KW-1133">Transmembrane helix</keyword>
<evidence type="ECO:0000256" key="1">
    <source>
        <dbReference type="SAM" id="Phobius"/>
    </source>
</evidence>
<keyword evidence="3" id="KW-1185">Reference proteome</keyword>
<sequence length="171" mass="18083">MRRVWLLLAALVATTGLTFGAAVWFGVPLDGGRLRQIPLGQPVTVTLPERGAMLWVTTKGGHVSCEFVGAPPEQGWSSLMLLDQSLSARADGRTWHPAMLLTAGVPGDYTLICTSSETSLAAAEAPLIRDTATRIYALLAAALLTAVGLGLAAVAAWRPRRVTWPAQPQGQ</sequence>
<dbReference type="EMBL" id="JAHXZI010000009">
    <property type="protein sequence ID" value="MBW6435906.1"/>
    <property type="molecule type" value="Genomic_DNA"/>
</dbReference>
<reference evidence="2 3" key="1">
    <citation type="journal article" date="2013" name="Antonie Van Leeuwenhoek">
        <title>Actinoplanes hulinensis sp. nov., a novel actinomycete isolated from soybean root (Glycine max (L.) Merr).</title>
        <authorList>
            <person name="Shen Y."/>
            <person name="Liu C."/>
            <person name="Wang X."/>
            <person name="Zhao J."/>
            <person name="Jia F."/>
            <person name="Zhang Y."/>
            <person name="Wang L."/>
            <person name="Yang D."/>
            <person name="Xiang W."/>
        </authorList>
    </citation>
    <scope>NUCLEOTIDE SEQUENCE [LARGE SCALE GENOMIC DNA]</scope>
    <source>
        <strain evidence="2 3">NEAU-M9</strain>
    </source>
</reference>
<organism evidence="2 3">
    <name type="scientific">Actinoplanes hulinensis</name>
    <dbReference type="NCBI Taxonomy" id="1144547"/>
    <lineage>
        <taxon>Bacteria</taxon>
        <taxon>Bacillati</taxon>
        <taxon>Actinomycetota</taxon>
        <taxon>Actinomycetes</taxon>
        <taxon>Micromonosporales</taxon>
        <taxon>Micromonosporaceae</taxon>
        <taxon>Actinoplanes</taxon>
    </lineage>
</organism>
<evidence type="ECO:0000313" key="3">
    <source>
        <dbReference type="Proteomes" id="UP001519863"/>
    </source>
</evidence>
<keyword evidence="1" id="KW-0812">Transmembrane</keyword>
<keyword evidence="1" id="KW-0472">Membrane</keyword>
<name>A0ABS7B5G0_9ACTN</name>
<protein>
    <recommendedName>
        <fullName evidence="4">Serine/threonine protein kinase</fullName>
    </recommendedName>
</protein>
<comment type="caution">
    <text evidence="2">The sequence shown here is derived from an EMBL/GenBank/DDBJ whole genome shotgun (WGS) entry which is preliminary data.</text>
</comment>
<feature type="transmembrane region" description="Helical" evidence="1">
    <location>
        <begin position="135"/>
        <end position="157"/>
    </location>
</feature>
<gene>
    <name evidence="2" type="ORF">KZ829_19375</name>
</gene>
<proteinExistence type="predicted"/>
<dbReference type="RefSeq" id="WP_220145314.1">
    <property type="nucleotide sequence ID" value="NZ_JAHXZI010000009.1"/>
</dbReference>